<dbReference type="Pfam" id="PF01420">
    <property type="entry name" value="Methylase_S"/>
    <property type="match status" value="1"/>
</dbReference>
<reference evidence="5 6" key="1">
    <citation type="submission" date="2018-06" db="EMBL/GenBank/DDBJ databases">
        <authorList>
            <consortium name="Pathogen Informatics"/>
            <person name="Doyle S."/>
        </authorList>
    </citation>
    <scope>NUCLEOTIDE SEQUENCE [LARGE SCALE GENOMIC DNA]</scope>
    <source>
        <strain evidence="5 6">NCTC13093</strain>
    </source>
</reference>
<dbReference type="Proteomes" id="UP000250086">
    <property type="component" value="Unassembled WGS sequence"/>
</dbReference>
<dbReference type="Gene3D" id="3.90.220.20">
    <property type="entry name" value="DNA methylase specificity domains"/>
    <property type="match status" value="1"/>
</dbReference>
<protein>
    <submittedName>
        <fullName evidence="5">EcoKI restriction-modification system protein HsdS</fullName>
    </submittedName>
</protein>
<evidence type="ECO:0000256" key="1">
    <source>
        <dbReference type="ARBA" id="ARBA00010923"/>
    </source>
</evidence>
<keyword evidence="3" id="KW-0238">DNA-binding</keyword>
<accession>A0A2X0WSV5</accession>
<sequence>MSKVGYVNTQPDNKYKLRNGDILYSNINSLKHIGKVAFYCQDLDLYHGTNLLRISPDSNNFPYFIFENLSKDSSKAWAYKHASIAVNQASINIKTLSSQEIFICSYDEQKKIGRCFHQLNTLITLHQRM</sequence>
<keyword evidence="2" id="KW-0680">Restriction system</keyword>
<dbReference type="GO" id="GO:0009307">
    <property type="term" value="P:DNA restriction-modification system"/>
    <property type="evidence" value="ECO:0007669"/>
    <property type="project" value="UniProtKB-KW"/>
</dbReference>
<comment type="similarity">
    <text evidence="1">Belongs to the type-I restriction system S methylase family.</text>
</comment>
<gene>
    <name evidence="5" type="ORF">NCTC13093_01011</name>
</gene>
<dbReference type="PANTHER" id="PTHR30408:SF12">
    <property type="entry name" value="TYPE I RESTRICTION ENZYME MJAVIII SPECIFICITY SUBUNIT"/>
    <property type="match status" value="1"/>
</dbReference>
<dbReference type="InterPro" id="IPR000055">
    <property type="entry name" value="Restrct_endonuc_typeI_TRD"/>
</dbReference>
<keyword evidence="6" id="KW-1185">Reference proteome</keyword>
<dbReference type="GO" id="GO:0003677">
    <property type="term" value="F:DNA binding"/>
    <property type="evidence" value="ECO:0007669"/>
    <property type="project" value="UniProtKB-KW"/>
</dbReference>
<evidence type="ECO:0000313" key="5">
    <source>
        <dbReference type="EMBL" id="SPT69632.1"/>
    </source>
</evidence>
<dbReference type="InterPro" id="IPR044946">
    <property type="entry name" value="Restrct_endonuc_typeI_TRD_sf"/>
</dbReference>
<dbReference type="EMBL" id="UAPV01000001">
    <property type="protein sequence ID" value="SPT69632.1"/>
    <property type="molecule type" value="Genomic_DNA"/>
</dbReference>
<dbReference type="PANTHER" id="PTHR30408">
    <property type="entry name" value="TYPE-1 RESTRICTION ENZYME ECOKI SPECIFICITY PROTEIN"/>
    <property type="match status" value="1"/>
</dbReference>
<dbReference type="SUPFAM" id="SSF116734">
    <property type="entry name" value="DNA methylase specificity domain"/>
    <property type="match status" value="1"/>
</dbReference>
<dbReference type="AlphaFoldDB" id="A0A2X0WSV5"/>
<proteinExistence type="inferred from homology"/>
<evidence type="ECO:0000259" key="4">
    <source>
        <dbReference type="Pfam" id="PF01420"/>
    </source>
</evidence>
<name>A0A2X0WSV5_9GAMM</name>
<evidence type="ECO:0000313" key="6">
    <source>
        <dbReference type="Proteomes" id="UP000250086"/>
    </source>
</evidence>
<organism evidence="5 6">
    <name type="scientific">Anaerobiospirillum thomasii</name>
    <dbReference type="NCBI Taxonomy" id="179995"/>
    <lineage>
        <taxon>Bacteria</taxon>
        <taxon>Pseudomonadati</taxon>
        <taxon>Pseudomonadota</taxon>
        <taxon>Gammaproteobacteria</taxon>
        <taxon>Aeromonadales</taxon>
        <taxon>Succinivibrionaceae</taxon>
        <taxon>Anaerobiospirillum</taxon>
    </lineage>
</organism>
<dbReference type="InterPro" id="IPR052021">
    <property type="entry name" value="Type-I_RS_S_subunit"/>
</dbReference>
<evidence type="ECO:0000256" key="3">
    <source>
        <dbReference type="ARBA" id="ARBA00023125"/>
    </source>
</evidence>
<evidence type="ECO:0000256" key="2">
    <source>
        <dbReference type="ARBA" id="ARBA00022747"/>
    </source>
</evidence>
<feature type="domain" description="Type I restriction modification DNA specificity" evidence="4">
    <location>
        <begin position="11"/>
        <end position="127"/>
    </location>
</feature>